<gene>
    <name evidence="1" type="ORF">METZ01_LOCUS302880</name>
</gene>
<accession>A0A382MMQ6</accession>
<evidence type="ECO:0000313" key="1">
    <source>
        <dbReference type="EMBL" id="SVC50026.1"/>
    </source>
</evidence>
<reference evidence="1" key="1">
    <citation type="submission" date="2018-05" db="EMBL/GenBank/DDBJ databases">
        <authorList>
            <person name="Lanie J.A."/>
            <person name="Ng W.-L."/>
            <person name="Kazmierczak K.M."/>
            <person name="Andrzejewski T.M."/>
            <person name="Davidsen T.M."/>
            <person name="Wayne K.J."/>
            <person name="Tettelin H."/>
            <person name="Glass J.I."/>
            <person name="Rusch D."/>
            <person name="Podicherti R."/>
            <person name="Tsui H.-C.T."/>
            <person name="Winkler M.E."/>
        </authorList>
    </citation>
    <scope>NUCLEOTIDE SEQUENCE</scope>
</reference>
<name>A0A382MMQ6_9ZZZZ</name>
<dbReference type="AlphaFoldDB" id="A0A382MMQ6"/>
<protein>
    <submittedName>
        <fullName evidence="1">Uncharacterized protein</fullName>
    </submittedName>
</protein>
<dbReference type="EMBL" id="UINC01094629">
    <property type="protein sequence ID" value="SVC50026.1"/>
    <property type="molecule type" value="Genomic_DNA"/>
</dbReference>
<feature type="non-terminal residue" evidence="1">
    <location>
        <position position="33"/>
    </location>
</feature>
<organism evidence="1">
    <name type="scientific">marine metagenome</name>
    <dbReference type="NCBI Taxonomy" id="408172"/>
    <lineage>
        <taxon>unclassified sequences</taxon>
        <taxon>metagenomes</taxon>
        <taxon>ecological metagenomes</taxon>
    </lineage>
</organism>
<sequence>MIITYLNFQNFIYAYTNSRLGKISDIRLLSPIP</sequence>
<proteinExistence type="predicted"/>